<proteinExistence type="predicted"/>
<dbReference type="EMBL" id="BEYU01000025">
    <property type="protein sequence ID" value="GBG26870.1"/>
    <property type="molecule type" value="Genomic_DNA"/>
</dbReference>
<reference evidence="4 5" key="1">
    <citation type="submission" date="2017-12" db="EMBL/GenBank/DDBJ databases">
        <title>Sequencing, de novo assembly and annotation of complete genome of a new Thraustochytrid species, strain FCC1311.</title>
        <authorList>
            <person name="Sedici K."/>
            <person name="Godart F."/>
            <person name="Aiese Cigliano R."/>
            <person name="Sanseverino W."/>
            <person name="Barakat M."/>
            <person name="Ortet P."/>
            <person name="Marechal E."/>
            <person name="Cagnac O."/>
            <person name="Amato A."/>
        </authorList>
    </citation>
    <scope>NUCLEOTIDE SEQUENCE [LARGE SCALE GENOMIC DNA]</scope>
</reference>
<evidence type="ECO:0000259" key="3">
    <source>
        <dbReference type="PROSITE" id="PS50222"/>
    </source>
</evidence>
<dbReference type="InterPro" id="IPR002048">
    <property type="entry name" value="EF_hand_dom"/>
</dbReference>
<feature type="region of interest" description="Disordered" evidence="2">
    <location>
        <begin position="17"/>
        <end position="41"/>
    </location>
</feature>
<dbReference type="SMART" id="SM00054">
    <property type="entry name" value="EFh"/>
    <property type="match status" value="3"/>
</dbReference>
<feature type="compositionally biased region" description="Low complexity" evidence="2">
    <location>
        <begin position="211"/>
        <end position="224"/>
    </location>
</feature>
<dbReference type="AlphaFoldDB" id="A0A2R5G797"/>
<dbReference type="GO" id="GO:0005509">
    <property type="term" value="F:calcium ion binding"/>
    <property type="evidence" value="ECO:0007669"/>
    <property type="project" value="InterPro"/>
</dbReference>
<gene>
    <name evidence="4" type="ORF">FCC1311_030922</name>
</gene>
<accession>A0A2R5G797</accession>
<keyword evidence="1" id="KW-0175">Coiled coil</keyword>
<feature type="compositionally biased region" description="Basic residues" evidence="2">
    <location>
        <begin position="25"/>
        <end position="37"/>
    </location>
</feature>
<feature type="coiled-coil region" evidence="1">
    <location>
        <begin position="655"/>
        <end position="682"/>
    </location>
</feature>
<keyword evidence="5" id="KW-1185">Reference proteome</keyword>
<dbReference type="PANTHER" id="PTHR20875:SF5">
    <property type="entry name" value="EF-HAND DOMAIN-CONTAINING PROTEIN"/>
    <property type="match status" value="1"/>
</dbReference>
<dbReference type="PANTHER" id="PTHR20875">
    <property type="entry name" value="EF-HAND CALCIUM-BINDING DOMAIN-CONTAINING PROTEIN 6-RELATED"/>
    <property type="match status" value="1"/>
</dbReference>
<evidence type="ECO:0000256" key="2">
    <source>
        <dbReference type="SAM" id="MobiDB-lite"/>
    </source>
</evidence>
<evidence type="ECO:0000313" key="5">
    <source>
        <dbReference type="Proteomes" id="UP000241890"/>
    </source>
</evidence>
<evidence type="ECO:0000256" key="1">
    <source>
        <dbReference type="SAM" id="Coils"/>
    </source>
</evidence>
<dbReference type="InterPro" id="IPR011992">
    <property type="entry name" value="EF-hand-dom_pair"/>
</dbReference>
<dbReference type="Proteomes" id="UP000241890">
    <property type="component" value="Unassembled WGS sequence"/>
</dbReference>
<evidence type="ECO:0000313" key="4">
    <source>
        <dbReference type="EMBL" id="GBG26870.1"/>
    </source>
</evidence>
<dbReference type="Gene3D" id="1.10.238.10">
    <property type="entry name" value="EF-hand"/>
    <property type="match status" value="3"/>
</dbReference>
<name>A0A2R5G797_9STRA</name>
<feature type="domain" description="EF-hand" evidence="3">
    <location>
        <begin position="677"/>
        <end position="712"/>
    </location>
</feature>
<comment type="caution">
    <text evidence="4">The sequence shown here is derived from an EMBL/GenBank/DDBJ whole genome shotgun (WGS) entry which is preliminary data.</text>
</comment>
<dbReference type="InterPro" id="IPR052603">
    <property type="entry name" value="EFCB6"/>
</dbReference>
<dbReference type="CDD" id="cd04508">
    <property type="entry name" value="Tudor_SF"/>
    <property type="match status" value="1"/>
</dbReference>
<dbReference type="Gene3D" id="2.30.30.140">
    <property type="match status" value="1"/>
</dbReference>
<feature type="domain" description="EF-hand" evidence="3">
    <location>
        <begin position="967"/>
        <end position="1002"/>
    </location>
</feature>
<dbReference type="SMART" id="SM00333">
    <property type="entry name" value="TUDOR"/>
    <property type="match status" value="1"/>
</dbReference>
<dbReference type="SUPFAM" id="SSF47473">
    <property type="entry name" value="EF-hand"/>
    <property type="match status" value="3"/>
</dbReference>
<dbReference type="InterPro" id="IPR002999">
    <property type="entry name" value="Tudor"/>
</dbReference>
<protein>
    <recommendedName>
        <fullName evidence="3">EF-hand domain-containing protein</fullName>
    </recommendedName>
</protein>
<dbReference type="PROSITE" id="PS50222">
    <property type="entry name" value="EF_HAND_2"/>
    <property type="match status" value="2"/>
</dbReference>
<organism evidence="4 5">
    <name type="scientific">Hondaea fermentalgiana</name>
    <dbReference type="NCBI Taxonomy" id="2315210"/>
    <lineage>
        <taxon>Eukaryota</taxon>
        <taxon>Sar</taxon>
        <taxon>Stramenopiles</taxon>
        <taxon>Bigyra</taxon>
        <taxon>Labyrinthulomycetes</taxon>
        <taxon>Thraustochytrida</taxon>
        <taxon>Thraustochytriidae</taxon>
        <taxon>Hondaea</taxon>
    </lineage>
</organism>
<sequence>MTRRLAVQLRTATLSVAVHEQHHERSPRRRGRSRTRNANREDNKSTWAVFAEVSCCGETKRSHVIKTKAASQNAKSPGRLSLFRARSPSTQAARQITRRISLKVDWKEWCAAFDQWSRSSHITISIYARTEFDRYEYRATAQLPLCNVRTSLSAAIHVLSGERCEARAKVGLGALLADSLRDLETYVEDHNSLPRFQGFGADPDDESELDTQSTTSSVASSASSERSDHVSARSLSPDTNSVQTLMESVEAQIRSKCAQDGWASLLTAPLDGQSERHLTFSRKQVIRILTDLGASCSRREWSRITRHFDPGNDNKIPFRRIKSFLDHVESENAAIVPFAGSPRRSRSPLRTRFHPGQDVEAQFLGGNAWLPAVVERLNRDGKTLEIKFEDGSYERRVPLSRVRARLVEHSLPRHLPNFDETESLDSSPSLAEADWTPALQEALAVLRRGIRRAKAAAAKHGGAVFSFPALLEDFADIPTRPGRISLASLQDAFRAAQIRPLPRHHFDELCAVLDPKGTGSADWKRLIDLLERGQGYTESSVAQSGIFDSADEVLLRLEKALRRARGRNMRPVDAFELFATKDSTLVSLKSVAKACALLGCTLTDAEVSLLERRTRILAPNTPAGQIDYVELLRLARSGAGINGRAARAAGTRNPATDASDALERVRQQLLELTETRREAADVRKPFAEIDRAGDGTVSFPQYISAVRKLGLVVPMEDLRAVASLCAPRNGDLEGPRQETLGPRVDYGKFEALMHAEEALARAIQAQLRVAAARGVSAWAAFRALDKRDEGEISRVDFRQTCLRTLGLRLRESELRRLMSRFQRRKSEQRQQAGRIDYVAFLDFVAPHGEAGAIQDHDLSGLEASIRNSIRTAALLHEAGADLDLQAIFANFDSSGRSHCTQAEFFAGLSKLGLQFSASERRSLLARFDPRARDEVDYAGFVHFAGFSDLELDQLAARVLRRLREVQADGTDYMDVFRVYDLADDGRVSRREFREAARVLALPVTEVEVAMLARRFAQFDNADLVHYKDLLRWIVSRQDRAASREAADIVIAQDRQRRLRQARAGDTKVKAWLRGSATPRQSAEYLGICEGADDDRLADGVSQQAWRALGVLLQLSKPRSSMAHCGH</sequence>
<feature type="region of interest" description="Disordered" evidence="2">
    <location>
        <begin position="194"/>
        <end position="241"/>
    </location>
</feature>
<dbReference type="InParanoid" id="A0A2R5G797"/>